<reference evidence="3 4" key="1">
    <citation type="journal article" date="2021" name="Commun. Biol.">
        <title>The genome of Shorea leprosula (Dipterocarpaceae) highlights the ecological relevance of drought in aseasonal tropical rainforests.</title>
        <authorList>
            <person name="Ng K.K.S."/>
            <person name="Kobayashi M.J."/>
            <person name="Fawcett J.A."/>
            <person name="Hatakeyama M."/>
            <person name="Paape T."/>
            <person name="Ng C.H."/>
            <person name="Ang C.C."/>
            <person name="Tnah L.H."/>
            <person name="Lee C.T."/>
            <person name="Nishiyama T."/>
            <person name="Sese J."/>
            <person name="O'Brien M.J."/>
            <person name="Copetti D."/>
            <person name="Mohd Noor M.I."/>
            <person name="Ong R.C."/>
            <person name="Putra M."/>
            <person name="Sireger I.Z."/>
            <person name="Indrioko S."/>
            <person name="Kosugi Y."/>
            <person name="Izuno A."/>
            <person name="Isagi Y."/>
            <person name="Lee S.L."/>
            <person name="Shimizu K.K."/>
        </authorList>
    </citation>
    <scope>NUCLEOTIDE SEQUENCE [LARGE SCALE GENOMIC DNA]</scope>
    <source>
        <strain evidence="3">214</strain>
    </source>
</reference>
<feature type="region of interest" description="Disordered" evidence="2">
    <location>
        <begin position="86"/>
        <end position="139"/>
    </location>
</feature>
<evidence type="ECO:0000256" key="2">
    <source>
        <dbReference type="SAM" id="MobiDB-lite"/>
    </source>
</evidence>
<comment type="caution">
    <text evidence="3">The sequence shown here is derived from an EMBL/GenBank/DDBJ whole genome shotgun (WGS) entry which is preliminary data.</text>
</comment>
<accession>A0AAV5KMX7</accession>
<proteinExistence type="inferred from homology"/>
<dbReference type="GO" id="GO:0003729">
    <property type="term" value="F:mRNA binding"/>
    <property type="evidence" value="ECO:0007669"/>
    <property type="project" value="InterPro"/>
</dbReference>
<name>A0AAV5KMX7_9ROSI</name>
<evidence type="ECO:0000313" key="4">
    <source>
        <dbReference type="Proteomes" id="UP001054252"/>
    </source>
</evidence>
<gene>
    <name evidence="3" type="ORF">SLEP1_g35316</name>
</gene>
<dbReference type="AlphaFoldDB" id="A0AAV5KMX7"/>
<dbReference type="Proteomes" id="UP001054252">
    <property type="component" value="Unassembled WGS sequence"/>
</dbReference>
<evidence type="ECO:0000256" key="1">
    <source>
        <dbReference type="ARBA" id="ARBA00005655"/>
    </source>
</evidence>
<organism evidence="3 4">
    <name type="scientific">Rubroshorea leprosula</name>
    <dbReference type="NCBI Taxonomy" id="152421"/>
    <lineage>
        <taxon>Eukaryota</taxon>
        <taxon>Viridiplantae</taxon>
        <taxon>Streptophyta</taxon>
        <taxon>Embryophyta</taxon>
        <taxon>Tracheophyta</taxon>
        <taxon>Spermatophyta</taxon>
        <taxon>Magnoliopsida</taxon>
        <taxon>eudicotyledons</taxon>
        <taxon>Gunneridae</taxon>
        <taxon>Pentapetalae</taxon>
        <taxon>rosids</taxon>
        <taxon>malvids</taxon>
        <taxon>Malvales</taxon>
        <taxon>Dipterocarpaceae</taxon>
        <taxon>Rubroshorea</taxon>
    </lineage>
</organism>
<dbReference type="GO" id="GO:0006376">
    <property type="term" value="P:mRNA splice site recognition"/>
    <property type="evidence" value="ECO:0007669"/>
    <property type="project" value="InterPro"/>
</dbReference>
<keyword evidence="4" id="KW-1185">Reference proteome</keyword>
<evidence type="ECO:0000313" key="3">
    <source>
        <dbReference type="EMBL" id="GKV25944.1"/>
    </source>
</evidence>
<protein>
    <submittedName>
        <fullName evidence="3">Uncharacterized protein</fullName>
    </submittedName>
</protein>
<dbReference type="InterPro" id="IPR004882">
    <property type="entry name" value="Luc7-rel"/>
</dbReference>
<dbReference type="Pfam" id="PF03194">
    <property type="entry name" value="LUC7"/>
    <property type="match status" value="1"/>
</dbReference>
<dbReference type="PANTHER" id="PTHR12375">
    <property type="entry name" value="RNA-BINDING PROTEIN LUC7-RELATED"/>
    <property type="match status" value="1"/>
</dbReference>
<dbReference type="EMBL" id="BPVZ01000070">
    <property type="protein sequence ID" value="GKV25944.1"/>
    <property type="molecule type" value="Genomic_DNA"/>
</dbReference>
<sequence length="200" mass="23126">MPYLWIIVFPFVQLFPRQEPVLNSSKCTAADTDQKLRVCDICGAFLSVYDSGPCLPDHFGGKLHLGYMQICDKLAKLLEERSKSRKLDRYDDKRSKERSRDHERESSWDSDRGNSRDQARDYDPRSRDHDRYSDRDRNKDYERSRTYDSLILEVTAGHVQGLGNTLGIMIATGVTDTRCMNAAQEENEYETVLAYVSQLI</sequence>
<dbReference type="GO" id="GO:0005685">
    <property type="term" value="C:U1 snRNP"/>
    <property type="evidence" value="ECO:0007669"/>
    <property type="project" value="InterPro"/>
</dbReference>
<comment type="similarity">
    <text evidence="1">Belongs to the Luc7 family.</text>
</comment>